<evidence type="ECO:0000313" key="1">
    <source>
        <dbReference type="EMBL" id="MBB6083306.1"/>
    </source>
</evidence>
<reference evidence="1 2" key="1">
    <citation type="submission" date="2020-08" db="EMBL/GenBank/DDBJ databases">
        <title>Genomic Encyclopedia of Type Strains, Phase IV (KMG-IV): sequencing the most valuable type-strain genomes for metagenomic binning, comparative biology and taxonomic classification.</title>
        <authorList>
            <person name="Goeker M."/>
        </authorList>
    </citation>
    <scope>NUCLEOTIDE SEQUENCE [LARGE SCALE GENOMIC DNA]</scope>
    <source>
        <strain evidence="1 2">DSM 12141</strain>
    </source>
</reference>
<evidence type="ECO:0008006" key="3">
    <source>
        <dbReference type="Google" id="ProtNLM"/>
    </source>
</evidence>
<dbReference type="Gene3D" id="3.40.50.1110">
    <property type="entry name" value="SGNH hydrolase"/>
    <property type="match status" value="1"/>
</dbReference>
<gene>
    <name evidence="1" type="ORF">HNR28_001343</name>
</gene>
<organism evidence="1 2">
    <name type="scientific">Castellaniella defragrans</name>
    <name type="common">Alcaligenes defragrans</name>
    <dbReference type="NCBI Taxonomy" id="75697"/>
    <lineage>
        <taxon>Bacteria</taxon>
        <taxon>Pseudomonadati</taxon>
        <taxon>Pseudomonadota</taxon>
        <taxon>Betaproteobacteria</taxon>
        <taxon>Burkholderiales</taxon>
        <taxon>Alcaligenaceae</taxon>
        <taxon>Castellaniella</taxon>
    </lineage>
</organism>
<accession>A0A7W9TMV4</accession>
<dbReference type="AlphaFoldDB" id="A0A7W9TMV4"/>
<dbReference type="InterPro" id="IPR036514">
    <property type="entry name" value="SGNH_hydro_sf"/>
</dbReference>
<evidence type="ECO:0000313" key="2">
    <source>
        <dbReference type="Proteomes" id="UP000541136"/>
    </source>
</evidence>
<dbReference type="RefSeq" id="WP_043684155.1">
    <property type="nucleotide sequence ID" value="NZ_JACHIB010000006.1"/>
</dbReference>
<dbReference type="GO" id="GO:0016788">
    <property type="term" value="F:hydrolase activity, acting on ester bonds"/>
    <property type="evidence" value="ECO:0007669"/>
    <property type="project" value="UniProtKB-ARBA"/>
</dbReference>
<comment type="caution">
    <text evidence="1">The sequence shown here is derived from an EMBL/GenBank/DDBJ whole genome shotgun (WGS) entry which is preliminary data.</text>
</comment>
<name>A0A7W9TMV4_CASDE</name>
<dbReference type="SUPFAM" id="SSF52266">
    <property type="entry name" value="SGNH hydrolase"/>
    <property type="match status" value="1"/>
</dbReference>
<proteinExistence type="predicted"/>
<sequence length="220" mass="23311">MLTSLLAGLSILVIGDSHLTARNYLIESLHMDLVRQGARVHSFGVCGADAADWLKATPGTCGGAERRDAGPVALLGSGAATVPVTQLLSRDKPDLLVIVMGDTMAGYGKDVFPKAWIWQQVTSLTKAVGQSGTACVWVGPAWGTEGGKFHKTFARVEQMSAFLKHNVAPCAYIDSLGFSKPGAWATTDGQHFTEAGYRQWGDAIAKALAQSPAVQALRKK</sequence>
<dbReference type="Proteomes" id="UP000541136">
    <property type="component" value="Unassembled WGS sequence"/>
</dbReference>
<dbReference type="EMBL" id="JACHIB010000006">
    <property type="protein sequence ID" value="MBB6083306.1"/>
    <property type="molecule type" value="Genomic_DNA"/>
</dbReference>
<protein>
    <recommendedName>
        <fullName evidence="3">SGNH/GDSL hydrolase family protein</fullName>
    </recommendedName>
</protein>
<dbReference type="CDD" id="cd00229">
    <property type="entry name" value="SGNH_hydrolase"/>
    <property type="match status" value="1"/>
</dbReference>